<organism evidence="2 3">
    <name type="scientific">Stephania cephalantha</name>
    <dbReference type="NCBI Taxonomy" id="152367"/>
    <lineage>
        <taxon>Eukaryota</taxon>
        <taxon>Viridiplantae</taxon>
        <taxon>Streptophyta</taxon>
        <taxon>Embryophyta</taxon>
        <taxon>Tracheophyta</taxon>
        <taxon>Spermatophyta</taxon>
        <taxon>Magnoliopsida</taxon>
        <taxon>Ranunculales</taxon>
        <taxon>Menispermaceae</taxon>
        <taxon>Menispermoideae</taxon>
        <taxon>Cissampelideae</taxon>
        <taxon>Stephania</taxon>
    </lineage>
</organism>
<dbReference type="PANTHER" id="PTHR34460">
    <property type="entry name" value="VITELLOGENIN-LIKE PROTEIN"/>
    <property type="match status" value="1"/>
</dbReference>
<protein>
    <submittedName>
        <fullName evidence="2">Uncharacterized protein</fullName>
    </submittedName>
</protein>
<reference evidence="2 3" key="1">
    <citation type="submission" date="2024-01" db="EMBL/GenBank/DDBJ databases">
        <title>Genome assemblies of Stephania.</title>
        <authorList>
            <person name="Yang L."/>
        </authorList>
    </citation>
    <scope>NUCLEOTIDE SEQUENCE [LARGE SCALE GENOMIC DNA]</scope>
    <source>
        <strain evidence="2">JXDWG</strain>
        <tissue evidence="2">Leaf</tissue>
    </source>
</reference>
<proteinExistence type="predicted"/>
<feature type="region of interest" description="Disordered" evidence="1">
    <location>
        <begin position="56"/>
        <end position="102"/>
    </location>
</feature>
<dbReference type="AlphaFoldDB" id="A0AAP0NZZ3"/>
<name>A0AAP0NZZ3_9MAGN</name>
<accession>A0AAP0NZZ3</accession>
<comment type="caution">
    <text evidence="2">The sequence shown here is derived from an EMBL/GenBank/DDBJ whole genome shotgun (WGS) entry which is preliminary data.</text>
</comment>
<dbReference type="Proteomes" id="UP001419268">
    <property type="component" value="Unassembled WGS sequence"/>
</dbReference>
<evidence type="ECO:0000313" key="3">
    <source>
        <dbReference type="Proteomes" id="UP001419268"/>
    </source>
</evidence>
<feature type="region of interest" description="Disordered" evidence="1">
    <location>
        <begin position="120"/>
        <end position="179"/>
    </location>
</feature>
<sequence>MMDKAECVGGGEDLGEEGMQCSKHPNKSCAGGICGLCLQEKLGKLVSSSKSNSSSFFPISSSSSSASPPTSFTSTTTTTTTTTTTITTTKESSLNRSKSSSATASRRNTRFWSFIHLPVSRRSGRGNKGGGVAIAKPSIHPTPNNNNNNNHNNREEKESPSNSCSSLGRKVGRSRSVGCGSRSMSFSGDFLERLSTGFGDCTVLRRVESHREAPKQDYHHHHHHRHPIKDRVKCGGLFGDLVSHSHHLTRCPPTMPTPTINNNNNNNNDNMVMVMVALVRAGDGILQAQ</sequence>
<evidence type="ECO:0000256" key="1">
    <source>
        <dbReference type="SAM" id="MobiDB-lite"/>
    </source>
</evidence>
<dbReference type="EMBL" id="JBBNAG010000006">
    <property type="protein sequence ID" value="KAK9126172.1"/>
    <property type="molecule type" value="Genomic_DNA"/>
</dbReference>
<keyword evidence="3" id="KW-1185">Reference proteome</keyword>
<gene>
    <name evidence="2" type="ORF">Scep_015018</name>
</gene>
<feature type="compositionally biased region" description="Low complexity" evidence="1">
    <location>
        <begin position="165"/>
        <end position="179"/>
    </location>
</feature>
<evidence type="ECO:0000313" key="2">
    <source>
        <dbReference type="EMBL" id="KAK9126172.1"/>
    </source>
</evidence>
<feature type="region of interest" description="Disordered" evidence="1">
    <location>
        <begin position="1"/>
        <end position="22"/>
    </location>
</feature>
<dbReference type="PANTHER" id="PTHR34460:SF2">
    <property type="entry name" value="OS04G0405500 PROTEIN"/>
    <property type="match status" value="1"/>
</dbReference>